<reference evidence="2" key="1">
    <citation type="submission" date="2020-09" db="EMBL/GenBank/DDBJ databases">
        <authorList>
            <person name="Kikuchi T."/>
        </authorList>
    </citation>
    <scope>NUCLEOTIDE SEQUENCE</scope>
    <source>
        <strain evidence="2">SH1</strain>
    </source>
</reference>
<keyword evidence="1" id="KW-1133">Transmembrane helix</keyword>
<protein>
    <submittedName>
        <fullName evidence="2">Uncharacterized protein</fullName>
    </submittedName>
</protein>
<dbReference type="EMBL" id="CAJFDH010000002">
    <property type="protein sequence ID" value="CAD5209951.1"/>
    <property type="molecule type" value="Genomic_DNA"/>
</dbReference>
<keyword evidence="3" id="KW-1185">Reference proteome</keyword>
<dbReference type="Proteomes" id="UP000614601">
    <property type="component" value="Unassembled WGS sequence"/>
</dbReference>
<sequence length="158" mass="18388">MGETSYLEICGLRIHVHKAVFLIAVIAIAFTLLNSVIMLYNGKFVILFFPLVSLVVNLLLLYGNMKKKAGLYWPYLVWTAVLIAINFAYFIYIVGCALNVFRPWYWLDYHVGFKDTAKFFTGQRVVIGTAFFVVTFFYVFFSFVVYKGYRYLKEALPY</sequence>
<feature type="transmembrane region" description="Helical" evidence="1">
    <location>
        <begin position="75"/>
        <end position="105"/>
    </location>
</feature>
<feature type="transmembrane region" description="Helical" evidence="1">
    <location>
        <begin position="125"/>
        <end position="146"/>
    </location>
</feature>
<evidence type="ECO:0000256" key="1">
    <source>
        <dbReference type="SAM" id="Phobius"/>
    </source>
</evidence>
<dbReference type="OrthoDB" id="10354026at2759"/>
<accession>A0A811K219</accession>
<dbReference type="Proteomes" id="UP000783686">
    <property type="component" value="Unassembled WGS sequence"/>
</dbReference>
<dbReference type="AlphaFoldDB" id="A0A811K219"/>
<evidence type="ECO:0000313" key="2">
    <source>
        <dbReference type="EMBL" id="CAD5209951.1"/>
    </source>
</evidence>
<proteinExistence type="predicted"/>
<dbReference type="EMBL" id="CAJFCW020000002">
    <property type="protein sequence ID" value="CAG9090440.1"/>
    <property type="molecule type" value="Genomic_DNA"/>
</dbReference>
<keyword evidence="1" id="KW-0812">Transmembrane</keyword>
<feature type="transmembrane region" description="Helical" evidence="1">
    <location>
        <begin position="20"/>
        <end position="40"/>
    </location>
</feature>
<organism evidence="2 3">
    <name type="scientific">Bursaphelenchus okinawaensis</name>
    <dbReference type="NCBI Taxonomy" id="465554"/>
    <lineage>
        <taxon>Eukaryota</taxon>
        <taxon>Metazoa</taxon>
        <taxon>Ecdysozoa</taxon>
        <taxon>Nematoda</taxon>
        <taxon>Chromadorea</taxon>
        <taxon>Rhabditida</taxon>
        <taxon>Tylenchina</taxon>
        <taxon>Tylenchomorpha</taxon>
        <taxon>Aphelenchoidea</taxon>
        <taxon>Aphelenchoididae</taxon>
        <taxon>Bursaphelenchus</taxon>
    </lineage>
</organism>
<comment type="caution">
    <text evidence="2">The sequence shown here is derived from an EMBL/GenBank/DDBJ whole genome shotgun (WGS) entry which is preliminary data.</text>
</comment>
<keyword evidence="1" id="KW-0472">Membrane</keyword>
<gene>
    <name evidence="2" type="ORF">BOKJ2_LOCUS2944</name>
</gene>
<feature type="transmembrane region" description="Helical" evidence="1">
    <location>
        <begin position="46"/>
        <end position="63"/>
    </location>
</feature>
<evidence type="ECO:0000313" key="3">
    <source>
        <dbReference type="Proteomes" id="UP000614601"/>
    </source>
</evidence>
<name>A0A811K219_9BILA</name>